<evidence type="ECO:0000256" key="1">
    <source>
        <dbReference type="SAM" id="SignalP"/>
    </source>
</evidence>
<dbReference type="InterPro" id="IPR013108">
    <property type="entry name" value="Amidohydro_3"/>
</dbReference>
<dbReference type="Gene3D" id="3.10.310.70">
    <property type="match status" value="1"/>
</dbReference>
<accession>A0A0E3Z067</accession>
<evidence type="ECO:0000259" key="2">
    <source>
        <dbReference type="Pfam" id="PF07969"/>
    </source>
</evidence>
<evidence type="ECO:0000313" key="3">
    <source>
        <dbReference type="EMBL" id="AKC85872.1"/>
    </source>
</evidence>
<sequence>MRLRAPIAPFALLLAGACAAATAQAQEEGGAPAAAPDSITVLTAARIHTEDRARPQVTAIAWDGQGRILATGAARDLRRQFPGARHVDAGKATVVPGLIDAHAHLMELGYALMQADLTGAASKDEIIERLRAFAATAPADAWIGGWGWDQNRWPEQQFPTAADLDAAFPDRPVWLVRIDGHAGWGNSAALRAAEALAGARPLAGDWQPDGGRIVRDGAQATGVFVDAAMRLVERAIPAPTAAYREEALKRALDAAVSNGLTGVHDMGVSRADLALMRRFADEGRLPLRIDAYADGNREALADLCEHGLYRHPGGRLQMEGVKLYIDGALGSRGAALLADYSDEPGNRGLLVTDPTAFAAAVYKARDCGVQVASHAIGDRGNRLVLDTYEQALAGAGVRPDHRWRVEHAQVVATEDIPRFAQLRLVASMQPTHATSDMPWAGDRLGPDRLDGAYAWRRFLDLGVPLALGSDFPVEQVDPRLGLFAAVNRTDRDGHPPGGWLPGQKLTAAEALRGFTATAAWAGHDEAQVGRLAPGLRADFVVLDRDPLAIPAAELDDLQVRSTWVDGQPIYTAE</sequence>
<dbReference type="RefSeq" id="WP_052630247.1">
    <property type="nucleotide sequence ID" value="NZ_CP011144.1"/>
</dbReference>
<dbReference type="SUPFAM" id="SSF51338">
    <property type="entry name" value="Composite domain of metallo-dependent hydrolases"/>
    <property type="match status" value="1"/>
</dbReference>
<evidence type="ECO:0000313" key="4">
    <source>
        <dbReference type="Proteomes" id="UP000033067"/>
    </source>
</evidence>
<gene>
    <name evidence="3" type="ORF">WQ53_02930</name>
</gene>
<dbReference type="PATRIC" id="fig|314722.6.peg.613"/>
<dbReference type="Gene3D" id="3.20.20.140">
    <property type="entry name" value="Metal-dependent hydrolases"/>
    <property type="match status" value="1"/>
</dbReference>
<keyword evidence="4" id="KW-1185">Reference proteome</keyword>
<proteinExistence type="predicted"/>
<dbReference type="PANTHER" id="PTHR22642">
    <property type="entry name" value="IMIDAZOLONEPROPIONASE"/>
    <property type="match status" value="1"/>
</dbReference>
<dbReference type="Gene3D" id="2.30.40.10">
    <property type="entry name" value="Urease, subunit C, domain 1"/>
    <property type="match status" value="1"/>
</dbReference>
<dbReference type="InterPro" id="IPR011059">
    <property type="entry name" value="Metal-dep_hydrolase_composite"/>
</dbReference>
<dbReference type="GO" id="GO:0016810">
    <property type="term" value="F:hydrolase activity, acting on carbon-nitrogen (but not peptide) bonds"/>
    <property type="evidence" value="ECO:0007669"/>
    <property type="project" value="InterPro"/>
</dbReference>
<dbReference type="Pfam" id="PF07969">
    <property type="entry name" value="Amidohydro_3"/>
    <property type="match status" value="1"/>
</dbReference>
<feature type="signal peptide" evidence="1">
    <location>
        <begin position="1"/>
        <end position="25"/>
    </location>
</feature>
<dbReference type="CDD" id="cd01300">
    <property type="entry name" value="YtcJ_like"/>
    <property type="match status" value="1"/>
</dbReference>
<dbReference type="OrthoDB" id="9031471at2"/>
<protein>
    <submittedName>
        <fullName evidence="3">Amidohydrolase</fullName>
    </submittedName>
</protein>
<dbReference type="PANTHER" id="PTHR22642:SF2">
    <property type="entry name" value="PROTEIN LONG AFTER FAR-RED 3"/>
    <property type="match status" value="1"/>
</dbReference>
<reference evidence="3 4" key="1">
    <citation type="journal article" date="2015" name="Genome Announc.">
        <title>Complete Genome Sequence of Pseudoxanthomonas suwonensis Strain J1, a Cellulose-Degrading Bacterium Isolated from Leaf- and Wood-Enriched Soil.</title>
        <authorList>
            <person name="Hou L."/>
            <person name="Jiang J."/>
            <person name="Xu Z."/>
            <person name="Zhou Y."/>
            <person name="Leung F.C."/>
        </authorList>
    </citation>
    <scope>NUCLEOTIDE SEQUENCE [LARGE SCALE GENOMIC DNA]</scope>
    <source>
        <strain evidence="3 4">J1</strain>
    </source>
</reference>
<dbReference type="InterPro" id="IPR033932">
    <property type="entry name" value="YtcJ-like"/>
</dbReference>
<dbReference type="AlphaFoldDB" id="A0A0E3Z067"/>
<feature type="chain" id="PRO_5002416146" evidence="1">
    <location>
        <begin position="26"/>
        <end position="573"/>
    </location>
</feature>
<dbReference type="Proteomes" id="UP000033067">
    <property type="component" value="Chromosome"/>
</dbReference>
<dbReference type="InterPro" id="IPR032466">
    <property type="entry name" value="Metal_Hydrolase"/>
</dbReference>
<dbReference type="KEGG" id="psuw:WQ53_02930"/>
<name>A0A0E3Z067_9GAMM</name>
<keyword evidence="3" id="KW-0378">Hydrolase</keyword>
<organism evidence="3 4">
    <name type="scientific">Pseudoxanthomonas suwonensis</name>
    <dbReference type="NCBI Taxonomy" id="314722"/>
    <lineage>
        <taxon>Bacteria</taxon>
        <taxon>Pseudomonadati</taxon>
        <taxon>Pseudomonadota</taxon>
        <taxon>Gammaproteobacteria</taxon>
        <taxon>Lysobacterales</taxon>
        <taxon>Lysobacteraceae</taxon>
        <taxon>Pseudoxanthomonas</taxon>
    </lineage>
</organism>
<dbReference type="PROSITE" id="PS51257">
    <property type="entry name" value="PROKAR_LIPOPROTEIN"/>
    <property type="match status" value="1"/>
</dbReference>
<keyword evidence="1" id="KW-0732">Signal</keyword>
<feature type="domain" description="Amidohydrolase 3" evidence="2">
    <location>
        <begin position="87"/>
        <end position="570"/>
    </location>
</feature>
<dbReference type="EMBL" id="CP011144">
    <property type="protein sequence ID" value="AKC85872.1"/>
    <property type="molecule type" value="Genomic_DNA"/>
</dbReference>
<dbReference type="SUPFAM" id="SSF51556">
    <property type="entry name" value="Metallo-dependent hydrolases"/>
    <property type="match status" value="1"/>
</dbReference>